<feature type="compositionally biased region" description="Basic and acidic residues" evidence="2">
    <location>
        <begin position="87"/>
        <end position="101"/>
    </location>
</feature>
<dbReference type="PROSITE" id="PS50158">
    <property type="entry name" value="ZF_CCHC"/>
    <property type="match status" value="1"/>
</dbReference>
<feature type="region of interest" description="Disordered" evidence="2">
    <location>
        <begin position="403"/>
        <end position="422"/>
    </location>
</feature>
<dbReference type="InterPro" id="IPR001878">
    <property type="entry name" value="Znf_CCHC"/>
</dbReference>
<dbReference type="InterPro" id="IPR021109">
    <property type="entry name" value="Peptidase_aspartic_dom_sf"/>
</dbReference>
<dbReference type="Proteomes" id="UP000646827">
    <property type="component" value="Unassembled WGS sequence"/>
</dbReference>
<feature type="domain" description="CCHC-type" evidence="3">
    <location>
        <begin position="382"/>
        <end position="395"/>
    </location>
</feature>
<feature type="compositionally biased region" description="Polar residues" evidence="2">
    <location>
        <begin position="317"/>
        <end position="326"/>
    </location>
</feature>
<feature type="region of interest" description="Disordered" evidence="2">
    <location>
        <begin position="314"/>
        <end position="381"/>
    </location>
</feature>
<feature type="compositionally biased region" description="Basic residues" evidence="2">
    <location>
        <begin position="408"/>
        <end position="418"/>
    </location>
</feature>
<feature type="compositionally biased region" description="Basic and acidic residues" evidence="2">
    <location>
        <begin position="1"/>
        <end position="24"/>
    </location>
</feature>
<dbReference type="EMBL" id="JAEPRB010001240">
    <property type="protein sequence ID" value="KAG2206343.1"/>
    <property type="molecule type" value="Genomic_DNA"/>
</dbReference>
<keyword evidence="1" id="KW-0479">Metal-binding</keyword>
<organism evidence="4 5">
    <name type="scientific">Circinella minor</name>
    <dbReference type="NCBI Taxonomy" id="1195481"/>
    <lineage>
        <taxon>Eukaryota</taxon>
        <taxon>Fungi</taxon>
        <taxon>Fungi incertae sedis</taxon>
        <taxon>Mucoromycota</taxon>
        <taxon>Mucoromycotina</taxon>
        <taxon>Mucoromycetes</taxon>
        <taxon>Mucorales</taxon>
        <taxon>Lichtheimiaceae</taxon>
        <taxon>Circinella</taxon>
    </lineage>
</organism>
<feature type="region of interest" description="Disordered" evidence="2">
    <location>
        <begin position="87"/>
        <end position="116"/>
    </location>
</feature>
<feature type="non-terminal residue" evidence="4">
    <location>
        <position position="1"/>
    </location>
</feature>
<feature type="region of interest" description="Disordered" evidence="2">
    <location>
        <begin position="1"/>
        <end position="25"/>
    </location>
</feature>
<evidence type="ECO:0000313" key="5">
    <source>
        <dbReference type="Proteomes" id="UP000646827"/>
    </source>
</evidence>
<keyword evidence="5" id="KW-1185">Reference proteome</keyword>
<dbReference type="AlphaFoldDB" id="A0A8H7R8Z5"/>
<dbReference type="OrthoDB" id="420169at2759"/>
<dbReference type="GO" id="GO:0003676">
    <property type="term" value="F:nucleic acid binding"/>
    <property type="evidence" value="ECO:0007669"/>
    <property type="project" value="InterPro"/>
</dbReference>
<name>A0A8H7R8Z5_9FUNG</name>
<evidence type="ECO:0000256" key="2">
    <source>
        <dbReference type="SAM" id="MobiDB-lite"/>
    </source>
</evidence>
<keyword evidence="1" id="KW-0862">Zinc</keyword>
<evidence type="ECO:0000256" key="1">
    <source>
        <dbReference type="PROSITE-ProRule" id="PRU00047"/>
    </source>
</evidence>
<dbReference type="SUPFAM" id="SSF50630">
    <property type="entry name" value="Acid proteases"/>
    <property type="match status" value="1"/>
</dbReference>
<proteinExistence type="predicted"/>
<accession>A0A8H7R8Z5</accession>
<dbReference type="CDD" id="cd00303">
    <property type="entry name" value="retropepsin_like"/>
    <property type="match status" value="1"/>
</dbReference>
<feature type="compositionally biased region" description="Low complexity" evidence="2">
    <location>
        <begin position="348"/>
        <end position="361"/>
    </location>
</feature>
<comment type="caution">
    <text evidence="4">The sequence shown here is derived from an EMBL/GenBank/DDBJ whole genome shotgun (WGS) entry which is preliminary data.</text>
</comment>
<reference evidence="4 5" key="1">
    <citation type="submission" date="2020-12" db="EMBL/GenBank/DDBJ databases">
        <title>Metabolic potential, ecology and presence of endohyphal bacteria is reflected in genomic diversity of Mucoromycotina.</title>
        <authorList>
            <person name="Muszewska A."/>
            <person name="Okrasinska A."/>
            <person name="Steczkiewicz K."/>
            <person name="Drgas O."/>
            <person name="Orlowska M."/>
            <person name="Perlinska-Lenart U."/>
            <person name="Aleksandrzak-Piekarczyk T."/>
            <person name="Szatraj K."/>
            <person name="Zielenkiewicz U."/>
            <person name="Pilsyk S."/>
            <person name="Malc E."/>
            <person name="Mieczkowski P."/>
            <person name="Kruszewska J.S."/>
            <person name="Biernat P."/>
            <person name="Pawlowska J."/>
        </authorList>
    </citation>
    <scope>NUCLEOTIDE SEQUENCE [LARGE SCALE GENOMIC DNA]</scope>
    <source>
        <strain evidence="4 5">CBS 142.35</strain>
    </source>
</reference>
<sequence length="638" mass="73654">AEQQEKWANEKQALENQRDEDLSQVHRSLHSVVQHFSDQGSAEHENQLHDMLTKMETRVHEHHSTRVLSQEEKDKTIKELIQEIKEMKREQQQKQDREKYTPESSTIGAQPKGKQTRWWFHKSSPTEDVDEDIITEIFLPLKEMKTRIHIYGYQLLKKLNFIITGMMKKEVAKELMVSMQESAVHWWDALDDATKGSYKAAKTAFVAYFGGGQEVTATALTELANMHQGSKSMVSFGARVKVTLAKIDTTMKEYLKLFFFASLVHPQVAKEVSRYNPTTLNDAIGYAIKLEIHDRNTANHHNLLHKKTMGLSPNIPHFQSTISDMTEPTPMEDVQATNSPRYKQHYKNNSSNSRPSYSNNNFTHSKKQQPQQQQQQKNKKGCYHCGRKNHFIKECWFAPHSQSQNKHQQIKQQHHQKNYQRQPYHRNNIQKETQNDNNEQDYQPNLFDYLMLHQNVQLKSAAEDDSPTRFSVEALVGTLKTKLLIDLGAEITSMDEATVKAAGLQLKSAQPMLLQYENSSKEVSQYKTSTMVQISQHAWPITFRVVKQQNTPILIGMDWMLGKSLLLDVDNKKVLSKEQVFFKINAVLNTVKLPEAIPDDVKQILLSMPSLFDKTPQQTITNAPIVHVIFGYFNKSRK</sequence>
<gene>
    <name evidence="4" type="ORF">INT45_006020</name>
</gene>
<dbReference type="Pfam" id="PF13975">
    <property type="entry name" value="gag-asp_proteas"/>
    <property type="match status" value="1"/>
</dbReference>
<evidence type="ECO:0000259" key="3">
    <source>
        <dbReference type="PROSITE" id="PS50158"/>
    </source>
</evidence>
<evidence type="ECO:0000313" key="4">
    <source>
        <dbReference type="EMBL" id="KAG2206343.1"/>
    </source>
</evidence>
<dbReference type="GO" id="GO:0008270">
    <property type="term" value="F:zinc ion binding"/>
    <property type="evidence" value="ECO:0007669"/>
    <property type="project" value="UniProtKB-KW"/>
</dbReference>
<protein>
    <recommendedName>
        <fullName evidence="3">CCHC-type domain-containing protein</fullName>
    </recommendedName>
</protein>
<dbReference type="Gene3D" id="2.40.70.10">
    <property type="entry name" value="Acid Proteases"/>
    <property type="match status" value="1"/>
</dbReference>
<keyword evidence="1" id="KW-0863">Zinc-finger</keyword>